<evidence type="ECO:0000313" key="4">
    <source>
        <dbReference type="EMBL" id="KAL3673511.1"/>
    </source>
</evidence>
<dbReference type="PANTHER" id="PTHR15431">
    <property type="entry name" value="FGFR1 ONCOGENE PARTNER/LISH DOMAIN-CONTAINING PROTEIN"/>
    <property type="match status" value="1"/>
</dbReference>
<feature type="compositionally biased region" description="Pro residues" evidence="3">
    <location>
        <begin position="328"/>
        <end position="340"/>
    </location>
</feature>
<proteinExistence type="predicted"/>
<reference evidence="4 5" key="1">
    <citation type="submission" date="2024-09" db="EMBL/GenBank/DDBJ databases">
        <title>Genome sequencing and assembly of Phytophthora oleae, isolate VK10A, causative agent of rot of olive drupes.</title>
        <authorList>
            <person name="Conti Taguali S."/>
            <person name="Riolo M."/>
            <person name="La Spada F."/>
            <person name="Cacciola S.O."/>
            <person name="Dionisio G."/>
        </authorList>
    </citation>
    <scope>NUCLEOTIDE SEQUENCE [LARGE SCALE GENOMIC DNA]</scope>
    <source>
        <strain evidence="4 5">VK10A</strain>
    </source>
</reference>
<evidence type="ECO:0008006" key="6">
    <source>
        <dbReference type="Google" id="ProtNLM"/>
    </source>
</evidence>
<comment type="caution">
    <text evidence="4">The sequence shown here is derived from an EMBL/GenBank/DDBJ whole genome shotgun (WGS) entry which is preliminary data.</text>
</comment>
<dbReference type="Proteomes" id="UP001632037">
    <property type="component" value="Unassembled WGS sequence"/>
</dbReference>
<dbReference type="AlphaFoldDB" id="A0ABD3G6G9"/>
<gene>
    <name evidence="4" type="ORF">V7S43_001220</name>
</gene>
<feature type="compositionally biased region" description="Acidic residues" evidence="3">
    <location>
        <begin position="188"/>
        <end position="198"/>
    </location>
</feature>
<accession>A0ABD3G6G9</accession>
<name>A0ABD3G6G9_9STRA</name>
<dbReference type="EMBL" id="JBIMZQ010000002">
    <property type="protein sequence ID" value="KAL3673511.1"/>
    <property type="molecule type" value="Genomic_DNA"/>
</dbReference>
<dbReference type="PANTHER" id="PTHR15431:SF9">
    <property type="entry name" value="CENTROSOMAL PROTEIN 43"/>
    <property type="match status" value="1"/>
</dbReference>
<evidence type="ECO:0000256" key="1">
    <source>
        <dbReference type="ARBA" id="ARBA00022490"/>
    </source>
</evidence>
<keyword evidence="5" id="KW-1185">Reference proteome</keyword>
<feature type="compositionally biased region" description="Acidic residues" evidence="3">
    <location>
        <begin position="433"/>
        <end position="463"/>
    </location>
</feature>
<feature type="region of interest" description="Disordered" evidence="3">
    <location>
        <begin position="400"/>
        <end position="473"/>
    </location>
</feature>
<evidence type="ECO:0000256" key="3">
    <source>
        <dbReference type="SAM" id="MobiDB-lite"/>
    </source>
</evidence>
<feature type="compositionally biased region" description="Acidic residues" evidence="3">
    <location>
        <begin position="241"/>
        <end position="256"/>
    </location>
</feature>
<feature type="compositionally biased region" description="Polar residues" evidence="3">
    <location>
        <begin position="281"/>
        <end position="293"/>
    </location>
</feature>
<evidence type="ECO:0000313" key="5">
    <source>
        <dbReference type="Proteomes" id="UP001632037"/>
    </source>
</evidence>
<keyword evidence="2" id="KW-0206">Cytoskeleton</keyword>
<feature type="compositionally biased region" description="Acidic residues" evidence="3">
    <location>
        <begin position="353"/>
        <end position="364"/>
    </location>
</feature>
<feature type="compositionally biased region" description="Basic and acidic residues" evidence="3">
    <location>
        <begin position="307"/>
        <end position="316"/>
    </location>
</feature>
<feature type="region of interest" description="Disordered" evidence="3">
    <location>
        <begin position="172"/>
        <end position="365"/>
    </location>
</feature>
<protein>
    <recommendedName>
        <fullName evidence="6">LisH domain-containing protein</fullName>
    </recommendedName>
</protein>
<keyword evidence="1" id="KW-0963">Cytoplasm</keyword>
<organism evidence="4 5">
    <name type="scientific">Phytophthora oleae</name>
    <dbReference type="NCBI Taxonomy" id="2107226"/>
    <lineage>
        <taxon>Eukaryota</taxon>
        <taxon>Sar</taxon>
        <taxon>Stramenopiles</taxon>
        <taxon>Oomycota</taxon>
        <taxon>Peronosporomycetes</taxon>
        <taxon>Peronosporales</taxon>
        <taxon>Peronosporaceae</taxon>
        <taxon>Phytophthora</taxon>
    </lineage>
</organism>
<sequence>MNKDDYKKMLVCLNETATRLVTVCIQKLKFSVLTVMLSVLQPPPTAEELALKEQVTQMLTSQGVLAKLKAELRAAVFEVMHEREGFVKPVAPKAPKLSGFPIETRTIALSLIIECLRFFHWEHALRVLLAEANEENEQLDTTLLAKKLGLTAIGFSKPALFQLIESKVSSGAQSAATPAVATTKFNQYDEEEDKDEDKDETRWPTNPSVPEVKIWESKEVAPHSPAKLTNASEQETKEEAKEEDGENSAEIEESMAEEVPSGSELEESNYTNYGEEESQDRSTAASKQPTTPLFTKKLLEEDEDGDVAPRDGKEQHESDDEDEVSLAEPPPAPTKLPSLPPLVAAPTSTLAGDAEDDFDAEEEAERLRKLDAALQAMEAEDDTGTLQQLKASLQMELREQDSFVSSGGLGKAEDDDEKAEISKADDDGYGSSDFEEEEEIASEISEEMESMPELSDKEDESEDGAAVSAAEAEPPRVLRNDIRVESEDALNSYDYIENVEKW</sequence>
<dbReference type="Gene3D" id="1.20.960.40">
    <property type="match status" value="1"/>
</dbReference>
<evidence type="ECO:0000256" key="2">
    <source>
        <dbReference type="ARBA" id="ARBA00023212"/>
    </source>
</evidence>